<accession>A0A165JGB4</accession>
<organism evidence="1 2">
    <name type="scientific">Xylona heveae (strain CBS 132557 / TC161)</name>
    <dbReference type="NCBI Taxonomy" id="1328760"/>
    <lineage>
        <taxon>Eukaryota</taxon>
        <taxon>Fungi</taxon>
        <taxon>Dikarya</taxon>
        <taxon>Ascomycota</taxon>
        <taxon>Pezizomycotina</taxon>
        <taxon>Xylonomycetes</taxon>
        <taxon>Xylonales</taxon>
        <taxon>Xylonaceae</taxon>
        <taxon>Xylona</taxon>
    </lineage>
</organism>
<dbReference type="AlphaFoldDB" id="A0A165JGB4"/>
<dbReference type="InterPro" id="IPR011009">
    <property type="entry name" value="Kinase-like_dom_sf"/>
</dbReference>
<keyword evidence="2" id="KW-1185">Reference proteome</keyword>
<dbReference type="Proteomes" id="UP000076632">
    <property type="component" value="Unassembled WGS sequence"/>
</dbReference>
<sequence>MRVRSYITWFDEVEFIGREITFTEPFPSTWRLEQKLREHERFASEDDVKSGLDCEAQAVFVCSRVAGQVPQEAIVKIRLQIPWIGTVNEPPHTRAKQAKSDWTFFAKRELEALSILKHNNCSSSPALLGWKREEQDAHMWVPGGYMLCILMERLRGVNPEPYYWGCKMDREERDELRAAFKKAYLECVACGVVHGDCAIRNLVWDRELQKCYLVDFEIFYRPSKRLGKWQDIDYIEWNLAECSDGDLHDMSTWKL</sequence>
<evidence type="ECO:0008006" key="3">
    <source>
        <dbReference type="Google" id="ProtNLM"/>
    </source>
</evidence>
<evidence type="ECO:0000313" key="2">
    <source>
        <dbReference type="Proteomes" id="UP000076632"/>
    </source>
</evidence>
<dbReference type="Gene3D" id="1.10.510.10">
    <property type="entry name" value="Transferase(Phosphotransferase) domain 1"/>
    <property type="match status" value="1"/>
</dbReference>
<name>A0A165JGB4_XYLHT</name>
<gene>
    <name evidence="1" type="ORF">L228DRAFT_242634</name>
</gene>
<dbReference type="SUPFAM" id="SSF56112">
    <property type="entry name" value="Protein kinase-like (PK-like)"/>
    <property type="match status" value="1"/>
</dbReference>
<evidence type="ECO:0000313" key="1">
    <source>
        <dbReference type="EMBL" id="KZF26201.1"/>
    </source>
</evidence>
<protein>
    <recommendedName>
        <fullName evidence="3">Non-specific serine/threonine protein kinase</fullName>
    </recommendedName>
</protein>
<dbReference type="EMBL" id="KV407454">
    <property type="protein sequence ID" value="KZF26201.1"/>
    <property type="molecule type" value="Genomic_DNA"/>
</dbReference>
<dbReference type="OrthoDB" id="5401170at2759"/>
<dbReference type="OMA" id="NEHEHRK"/>
<proteinExistence type="predicted"/>
<dbReference type="RefSeq" id="XP_018191756.1">
    <property type="nucleotide sequence ID" value="XM_018331491.1"/>
</dbReference>
<dbReference type="GeneID" id="28896628"/>
<dbReference type="STRING" id="1328760.A0A165JGB4"/>
<dbReference type="InParanoid" id="A0A165JGB4"/>
<reference evidence="1 2" key="1">
    <citation type="journal article" date="2016" name="Fungal Biol.">
        <title>The genome of Xylona heveae provides a window into fungal endophytism.</title>
        <authorList>
            <person name="Gazis R."/>
            <person name="Kuo A."/>
            <person name="Riley R."/>
            <person name="LaButti K."/>
            <person name="Lipzen A."/>
            <person name="Lin J."/>
            <person name="Amirebrahimi M."/>
            <person name="Hesse C.N."/>
            <person name="Spatafora J.W."/>
            <person name="Henrissat B."/>
            <person name="Hainaut M."/>
            <person name="Grigoriev I.V."/>
            <person name="Hibbett D.S."/>
        </authorList>
    </citation>
    <scope>NUCLEOTIDE SEQUENCE [LARGE SCALE GENOMIC DNA]</scope>
    <source>
        <strain evidence="1 2">TC161</strain>
    </source>
</reference>